<proteinExistence type="predicted"/>
<reference evidence="1" key="1">
    <citation type="submission" date="2018-06" db="EMBL/GenBank/DDBJ databases">
        <authorList>
            <person name="Zhirakovskaya E."/>
        </authorList>
    </citation>
    <scope>NUCLEOTIDE SEQUENCE</scope>
</reference>
<dbReference type="AlphaFoldDB" id="A0A3B0ZD35"/>
<dbReference type="EMBL" id="UOFQ01000054">
    <property type="protein sequence ID" value="VAW86890.1"/>
    <property type="molecule type" value="Genomic_DNA"/>
</dbReference>
<organism evidence="1">
    <name type="scientific">hydrothermal vent metagenome</name>
    <dbReference type="NCBI Taxonomy" id="652676"/>
    <lineage>
        <taxon>unclassified sequences</taxon>
        <taxon>metagenomes</taxon>
        <taxon>ecological metagenomes</taxon>
    </lineage>
</organism>
<gene>
    <name evidence="1" type="ORF">MNBD_GAMMA17-769</name>
</gene>
<evidence type="ECO:0000313" key="1">
    <source>
        <dbReference type="EMBL" id="VAW86890.1"/>
    </source>
</evidence>
<name>A0A3B0ZD35_9ZZZZ</name>
<sequence>MVFLGAEYVKMKSTGVLLRLPLYLSVYGTQYKINGEAIPGFDSVSGLRLVMFDRLSKIFNEAVEDEA</sequence>
<protein>
    <submittedName>
        <fullName evidence="1">Uncharacterized protein</fullName>
    </submittedName>
</protein>
<accession>A0A3B0ZD35</accession>